<dbReference type="GO" id="GO:0005737">
    <property type="term" value="C:cytoplasm"/>
    <property type="evidence" value="ECO:0007669"/>
    <property type="project" value="TreeGrafter"/>
</dbReference>
<feature type="domain" description="Aldehyde dehydrogenase" evidence="3">
    <location>
        <begin position="33"/>
        <end position="139"/>
    </location>
</feature>
<accession>A0A8J5SJY5</accession>
<dbReference type="Pfam" id="PF00171">
    <property type="entry name" value="Aldedh"/>
    <property type="match status" value="1"/>
</dbReference>
<reference evidence="4" key="1">
    <citation type="journal article" date="2021" name="bioRxiv">
        <title>Whole Genome Assembly and Annotation of Northern Wild Rice, Zizania palustris L., Supports a Whole Genome Duplication in the Zizania Genus.</title>
        <authorList>
            <person name="Haas M."/>
            <person name="Kono T."/>
            <person name="Macchietto M."/>
            <person name="Millas R."/>
            <person name="McGilp L."/>
            <person name="Shao M."/>
            <person name="Duquette J."/>
            <person name="Hirsch C.N."/>
            <person name="Kimball J."/>
        </authorList>
    </citation>
    <scope>NUCLEOTIDE SEQUENCE</scope>
    <source>
        <tissue evidence="4">Fresh leaf tissue</tissue>
    </source>
</reference>
<dbReference type="Proteomes" id="UP000729402">
    <property type="component" value="Unassembled WGS sequence"/>
</dbReference>
<keyword evidence="1" id="KW-0560">Oxidoreductase</keyword>
<sequence>MGSRVAPSVEGGGGEQRQSQGALGLRGTVGELRAAYESGRTRSLAWRQSQLRGLLRLLAEEEAAAFRALREDLGKHHAEAYRDEIGLLVKSANAALREVEKWMTPEKVWVPLIAFPATAQVEPEPLGVVLVFACWNFPLGKQSNPHQTLSDS</sequence>
<feature type="region of interest" description="Disordered" evidence="2">
    <location>
        <begin position="1"/>
        <end position="23"/>
    </location>
</feature>
<dbReference type="GO" id="GO:0006081">
    <property type="term" value="P:aldehyde metabolic process"/>
    <property type="evidence" value="ECO:0007669"/>
    <property type="project" value="InterPro"/>
</dbReference>
<dbReference type="OrthoDB" id="686693at2759"/>
<dbReference type="GO" id="GO:0004029">
    <property type="term" value="F:aldehyde dehydrogenase (NAD+) activity"/>
    <property type="evidence" value="ECO:0007669"/>
    <property type="project" value="TreeGrafter"/>
</dbReference>
<dbReference type="AlphaFoldDB" id="A0A8J5SJY5"/>
<dbReference type="EMBL" id="JAAALK010000285">
    <property type="protein sequence ID" value="KAG8065512.1"/>
    <property type="molecule type" value="Genomic_DNA"/>
</dbReference>
<organism evidence="4 5">
    <name type="scientific">Zizania palustris</name>
    <name type="common">Northern wild rice</name>
    <dbReference type="NCBI Taxonomy" id="103762"/>
    <lineage>
        <taxon>Eukaryota</taxon>
        <taxon>Viridiplantae</taxon>
        <taxon>Streptophyta</taxon>
        <taxon>Embryophyta</taxon>
        <taxon>Tracheophyta</taxon>
        <taxon>Spermatophyta</taxon>
        <taxon>Magnoliopsida</taxon>
        <taxon>Liliopsida</taxon>
        <taxon>Poales</taxon>
        <taxon>Poaceae</taxon>
        <taxon>BOP clade</taxon>
        <taxon>Oryzoideae</taxon>
        <taxon>Oryzeae</taxon>
        <taxon>Zizaniinae</taxon>
        <taxon>Zizania</taxon>
    </lineage>
</organism>
<name>A0A8J5SJY5_ZIZPA</name>
<proteinExistence type="predicted"/>
<evidence type="ECO:0000313" key="5">
    <source>
        <dbReference type="Proteomes" id="UP000729402"/>
    </source>
</evidence>
<reference evidence="4" key="2">
    <citation type="submission" date="2021-02" db="EMBL/GenBank/DDBJ databases">
        <authorList>
            <person name="Kimball J.A."/>
            <person name="Haas M.W."/>
            <person name="Macchietto M."/>
            <person name="Kono T."/>
            <person name="Duquette J."/>
            <person name="Shao M."/>
        </authorList>
    </citation>
    <scope>NUCLEOTIDE SEQUENCE</scope>
    <source>
        <tissue evidence="4">Fresh leaf tissue</tissue>
    </source>
</reference>
<evidence type="ECO:0000313" key="4">
    <source>
        <dbReference type="EMBL" id="KAG8065512.1"/>
    </source>
</evidence>
<gene>
    <name evidence="4" type="ORF">GUJ93_ZPchr0004g39468</name>
</gene>
<protein>
    <recommendedName>
        <fullName evidence="3">Aldehyde dehydrogenase domain-containing protein</fullName>
    </recommendedName>
</protein>
<dbReference type="InterPro" id="IPR012394">
    <property type="entry name" value="Aldehyde_DH_NAD(P)"/>
</dbReference>
<dbReference type="PANTHER" id="PTHR43570">
    <property type="entry name" value="ALDEHYDE DEHYDROGENASE"/>
    <property type="match status" value="1"/>
</dbReference>
<keyword evidence="5" id="KW-1185">Reference proteome</keyword>
<dbReference type="InterPro" id="IPR015590">
    <property type="entry name" value="Aldehyde_DH_dom"/>
</dbReference>
<evidence type="ECO:0000256" key="2">
    <source>
        <dbReference type="SAM" id="MobiDB-lite"/>
    </source>
</evidence>
<comment type="caution">
    <text evidence="4">The sequence shown here is derived from an EMBL/GenBank/DDBJ whole genome shotgun (WGS) entry which is preliminary data.</text>
</comment>
<evidence type="ECO:0000256" key="1">
    <source>
        <dbReference type="ARBA" id="ARBA00023002"/>
    </source>
</evidence>
<dbReference type="PANTHER" id="PTHR43570:SF17">
    <property type="entry name" value="ALDEHYDE DEHYDROGENASE FAMILY 3 MEMBER F1"/>
    <property type="match status" value="1"/>
</dbReference>
<evidence type="ECO:0000259" key="3">
    <source>
        <dbReference type="Pfam" id="PF00171"/>
    </source>
</evidence>